<keyword evidence="6 12" id="KW-0347">Helicase</keyword>
<comment type="cofactor">
    <cofactor evidence="12">
        <name>Zn(2+)</name>
        <dbReference type="ChEBI" id="CHEBI:29105"/>
    </cofactor>
    <text evidence="12">Binds 2 zinc ions per subunit.</text>
</comment>
<feature type="binding site" evidence="12">
    <location>
        <position position="441"/>
    </location>
    <ligand>
        <name>Zn(2+)</name>
        <dbReference type="ChEBI" id="CHEBI:29105"/>
        <label>1</label>
    </ligand>
</feature>
<dbReference type="PROSITE" id="PS51194">
    <property type="entry name" value="HELICASE_CTER"/>
    <property type="match status" value="1"/>
</dbReference>
<organism evidence="15 16">
    <name type="scientific">Clostridium saccharobutylicum</name>
    <dbReference type="NCBI Taxonomy" id="169679"/>
    <lineage>
        <taxon>Bacteria</taxon>
        <taxon>Bacillati</taxon>
        <taxon>Bacillota</taxon>
        <taxon>Clostridia</taxon>
        <taxon>Eubacteriales</taxon>
        <taxon>Clostridiaceae</taxon>
        <taxon>Clostridium</taxon>
    </lineage>
</organism>
<sequence length="738" mass="85516">MYAEVIINSDALEVDRPFTYEIPYELLQNISIGFRVKVPFGMRNKPVEGFIFSIIDDRDIEIKYKVKKILDVCDQDAMLTEDDIAIIKFLRKKYLCKFIDAIRLMIPVGIMKGSTSKKKKVVGINRKVTNDELKKENYIKLYEFIMNNNGIYTKAEITKNKKFSIYSLNKLIDKEILKVEEQVVFRYNTRKYESDEKKLLTEEQENCLRTILNDNARKYLVKGVTGSGKTEVYLRLVQETLNEGKSAIVLVPEISLTPQMIERFKARFGEDVALFHSRLCDGERFDEWYRVKQGKAKLVIGARSALFLPLQNLGLIIIDEEHENTYKSDHNPKYHTREVSEFICELKQCKLVLGSATPSIESYYKALIGEYKLIEMKHRVNGGKMPHMEIVDMREELKNKNLSLFSRKLSQGIEEILKNQKQAILFLNRRGYSTFISCRSCGYVFKCPECDVSMTYHKNGYLICHYCGRAEKVTNTCPKCKSKYVKFFGAGTERVEQEVKKYFPKARVLRMDVDTTRHKNSHESIYNSFKNGEADILIGTQMVSKGLDFKNVTLVGVLAADMSLNLPDYRAAERTYQIITQVAGRAGRGKDEGRVIVQSYTPNHYSLKYAKQENYEGLFKEEISIRRLMENPPFGKILLINVSSKFEEKLKKFMYTLEDNLKKLIVDSNNLQCNGVSLFGPVPCIITKLKDNYRWQVIIKGHFNDEFSEKVKDTLYQLNKSVYNEIRVSIDINPNNMM</sequence>
<dbReference type="PANTHER" id="PTHR30580:SF0">
    <property type="entry name" value="PRIMOSOMAL PROTEIN N"/>
    <property type="match status" value="1"/>
</dbReference>
<dbReference type="PANTHER" id="PTHR30580">
    <property type="entry name" value="PRIMOSOMAL PROTEIN N"/>
    <property type="match status" value="1"/>
</dbReference>
<keyword evidence="4 12" id="KW-0547">Nucleotide-binding</keyword>
<dbReference type="InterPro" id="IPR041222">
    <property type="entry name" value="PriA_3primeBD"/>
</dbReference>
<dbReference type="CDD" id="cd17929">
    <property type="entry name" value="DEXHc_priA"/>
    <property type="match status" value="1"/>
</dbReference>
<feature type="binding site" evidence="12">
    <location>
        <position position="480"/>
    </location>
    <ligand>
        <name>Zn(2+)</name>
        <dbReference type="ChEBI" id="CHEBI:29105"/>
        <label>1</label>
    </ligand>
</feature>
<keyword evidence="2 12" id="KW-0235">DNA replication</keyword>
<dbReference type="Pfam" id="PF18319">
    <property type="entry name" value="Zn_ribbon_PriA"/>
    <property type="match status" value="1"/>
</dbReference>
<dbReference type="InterPro" id="IPR027417">
    <property type="entry name" value="P-loop_NTPase"/>
</dbReference>
<keyword evidence="10 12" id="KW-0413">Isomerase</keyword>
<evidence type="ECO:0000256" key="12">
    <source>
        <dbReference type="HAMAP-Rule" id="MF_00983"/>
    </source>
</evidence>
<feature type="binding site" evidence="12">
    <location>
        <position position="447"/>
    </location>
    <ligand>
        <name>Zn(2+)</name>
        <dbReference type="ChEBI" id="CHEBI:29105"/>
        <label>2</label>
    </ligand>
</feature>
<dbReference type="AlphaFoldDB" id="A0A1S8NB35"/>
<evidence type="ECO:0000256" key="5">
    <source>
        <dbReference type="ARBA" id="ARBA00022801"/>
    </source>
</evidence>
<evidence type="ECO:0000256" key="1">
    <source>
        <dbReference type="ARBA" id="ARBA00022515"/>
    </source>
</evidence>
<dbReference type="RefSeq" id="WP_077865066.1">
    <property type="nucleotide sequence ID" value="NZ_LZYZ01000003.1"/>
</dbReference>
<dbReference type="FunFam" id="3.40.50.300:FF:000489">
    <property type="entry name" value="Primosome assembly protein PriA"/>
    <property type="match status" value="1"/>
</dbReference>
<comment type="catalytic activity">
    <reaction evidence="12">
        <text>Couples ATP hydrolysis with the unwinding of duplex DNA by translocating in the 3'-5' direction.</text>
        <dbReference type="EC" id="5.6.2.4"/>
    </reaction>
</comment>
<dbReference type="InterPro" id="IPR011545">
    <property type="entry name" value="DEAD/DEAH_box_helicase_dom"/>
</dbReference>
<feature type="domain" description="Helicase C-terminal" evidence="14">
    <location>
        <begin position="472"/>
        <end position="626"/>
    </location>
</feature>
<accession>A0A1S8NB35</accession>
<dbReference type="EC" id="5.6.2.4" evidence="12"/>
<dbReference type="GO" id="GO:1990077">
    <property type="term" value="C:primosome complex"/>
    <property type="evidence" value="ECO:0007669"/>
    <property type="project" value="UniProtKB-UniRule"/>
</dbReference>
<dbReference type="GO" id="GO:0005524">
    <property type="term" value="F:ATP binding"/>
    <property type="evidence" value="ECO:0007669"/>
    <property type="project" value="UniProtKB-UniRule"/>
</dbReference>
<keyword evidence="9 12" id="KW-0238">DNA-binding</keyword>
<dbReference type="Pfam" id="PF00271">
    <property type="entry name" value="Helicase_C"/>
    <property type="match status" value="1"/>
</dbReference>
<feature type="binding site" evidence="12">
    <location>
        <position position="438"/>
    </location>
    <ligand>
        <name>Zn(2+)</name>
        <dbReference type="ChEBI" id="CHEBI:29105"/>
        <label>1</label>
    </ligand>
</feature>
<keyword evidence="3 12" id="KW-0479">Metal-binding</keyword>
<comment type="similarity">
    <text evidence="12">Belongs to the helicase family. PriA subfamily.</text>
</comment>
<dbReference type="SUPFAM" id="SSF52540">
    <property type="entry name" value="P-loop containing nucleoside triphosphate hydrolases"/>
    <property type="match status" value="1"/>
</dbReference>
<comment type="function">
    <text evidence="12">Initiates the restart of stalled replication forks, which reloads the replicative helicase on sites other than the origin of replication. Recognizes and binds to abandoned replication forks and remodels them to uncover a helicase loading site. Promotes assembly of the primosome at these replication forks.</text>
</comment>
<protein>
    <recommendedName>
        <fullName evidence="12">Replication restart protein PriA</fullName>
    </recommendedName>
    <alternativeName>
        <fullName evidence="12">ATP-dependent DNA helicase PriA</fullName>
        <ecNumber evidence="12">5.6.2.4</ecNumber>
    </alternativeName>
    <alternativeName>
        <fullName evidence="12">DNA 3'-5' helicase PriA</fullName>
    </alternativeName>
</protein>
<evidence type="ECO:0000256" key="6">
    <source>
        <dbReference type="ARBA" id="ARBA00022806"/>
    </source>
</evidence>
<dbReference type="NCBIfam" id="TIGR00595">
    <property type="entry name" value="priA"/>
    <property type="match status" value="1"/>
</dbReference>
<dbReference type="Pfam" id="PF17764">
    <property type="entry name" value="PriA_3primeBD"/>
    <property type="match status" value="1"/>
</dbReference>
<keyword evidence="1 12" id="KW-0639">Primosome</keyword>
<dbReference type="GO" id="GO:0006310">
    <property type="term" value="P:DNA recombination"/>
    <property type="evidence" value="ECO:0007669"/>
    <property type="project" value="InterPro"/>
</dbReference>
<dbReference type="InterPro" id="IPR041236">
    <property type="entry name" value="PriA_C"/>
</dbReference>
<dbReference type="NCBIfam" id="NF004066">
    <property type="entry name" value="PRK05580.1-3"/>
    <property type="match status" value="1"/>
</dbReference>
<dbReference type="SUPFAM" id="SSF161187">
    <property type="entry name" value="YfgJ-like"/>
    <property type="match status" value="1"/>
</dbReference>
<keyword evidence="5 12" id="KW-0378">Hydrolase</keyword>
<dbReference type="Gene3D" id="3.40.1440.60">
    <property type="entry name" value="PriA, 3(prime) DNA-binding domain"/>
    <property type="match status" value="1"/>
</dbReference>
<dbReference type="InterPro" id="IPR005259">
    <property type="entry name" value="PriA"/>
</dbReference>
<dbReference type="HAMAP" id="MF_00983">
    <property type="entry name" value="PriA"/>
    <property type="match status" value="1"/>
</dbReference>
<dbReference type="GO" id="GO:0008270">
    <property type="term" value="F:zinc ion binding"/>
    <property type="evidence" value="ECO:0007669"/>
    <property type="project" value="UniProtKB-UniRule"/>
</dbReference>
<dbReference type="Pfam" id="PF00270">
    <property type="entry name" value="DEAD"/>
    <property type="match status" value="1"/>
</dbReference>
<gene>
    <name evidence="12 15" type="primary">priA</name>
    <name evidence="15" type="ORF">CLOSAC_17360</name>
</gene>
<keyword evidence="7 12" id="KW-0862">Zinc</keyword>
<dbReference type="GO" id="GO:0003677">
    <property type="term" value="F:DNA binding"/>
    <property type="evidence" value="ECO:0007669"/>
    <property type="project" value="UniProtKB-UniRule"/>
</dbReference>
<evidence type="ECO:0000256" key="7">
    <source>
        <dbReference type="ARBA" id="ARBA00022833"/>
    </source>
</evidence>
<dbReference type="STRING" id="169679.CSACC_13600"/>
<dbReference type="GO" id="GO:0016887">
    <property type="term" value="F:ATP hydrolysis activity"/>
    <property type="evidence" value="ECO:0007669"/>
    <property type="project" value="RHEA"/>
</dbReference>
<dbReference type="InterPro" id="IPR040498">
    <property type="entry name" value="PriA_CRR"/>
</dbReference>
<reference evidence="15 16" key="1">
    <citation type="submission" date="2016-05" db="EMBL/GenBank/DDBJ databases">
        <title>Microbial solvent formation.</title>
        <authorList>
            <person name="Poehlein A."/>
            <person name="Montoya Solano J.D."/>
            <person name="Flitsch S."/>
            <person name="Krabben P."/>
            <person name="Duerre P."/>
            <person name="Daniel R."/>
        </authorList>
    </citation>
    <scope>NUCLEOTIDE SEQUENCE [LARGE SCALE GENOMIC DNA]</scope>
    <source>
        <strain evidence="15 16">L1-8</strain>
    </source>
</reference>
<dbReference type="Proteomes" id="UP000191154">
    <property type="component" value="Unassembled WGS sequence"/>
</dbReference>
<dbReference type="CDD" id="cd18804">
    <property type="entry name" value="SF2_C_priA"/>
    <property type="match status" value="1"/>
</dbReference>
<feature type="binding site" evidence="12">
    <location>
        <position position="477"/>
    </location>
    <ligand>
        <name>Zn(2+)</name>
        <dbReference type="ChEBI" id="CHEBI:29105"/>
        <label>1</label>
    </ligand>
</feature>
<evidence type="ECO:0000256" key="9">
    <source>
        <dbReference type="ARBA" id="ARBA00023125"/>
    </source>
</evidence>
<evidence type="ECO:0000313" key="15">
    <source>
        <dbReference type="EMBL" id="OOM13650.1"/>
    </source>
</evidence>
<evidence type="ECO:0000256" key="11">
    <source>
        <dbReference type="ARBA" id="ARBA00048988"/>
    </source>
</evidence>
<evidence type="ECO:0000313" key="16">
    <source>
        <dbReference type="Proteomes" id="UP000191154"/>
    </source>
</evidence>
<dbReference type="GO" id="GO:0006270">
    <property type="term" value="P:DNA replication initiation"/>
    <property type="evidence" value="ECO:0007669"/>
    <property type="project" value="TreeGrafter"/>
</dbReference>
<feature type="domain" description="Helicase ATP-binding" evidence="13">
    <location>
        <begin position="210"/>
        <end position="376"/>
    </location>
</feature>
<evidence type="ECO:0000259" key="14">
    <source>
        <dbReference type="PROSITE" id="PS51194"/>
    </source>
</evidence>
<dbReference type="InterPro" id="IPR042115">
    <property type="entry name" value="PriA_3primeBD_sf"/>
</dbReference>
<evidence type="ECO:0000256" key="3">
    <source>
        <dbReference type="ARBA" id="ARBA00022723"/>
    </source>
</evidence>
<proteinExistence type="inferred from homology"/>
<feature type="binding site" evidence="12">
    <location>
        <position position="467"/>
    </location>
    <ligand>
        <name>Zn(2+)</name>
        <dbReference type="ChEBI" id="CHEBI:29105"/>
        <label>2</label>
    </ligand>
</feature>
<evidence type="ECO:0000259" key="13">
    <source>
        <dbReference type="PROSITE" id="PS51192"/>
    </source>
</evidence>
<dbReference type="InterPro" id="IPR001650">
    <property type="entry name" value="Helicase_C-like"/>
</dbReference>
<name>A0A1S8NB35_CLOSA</name>
<comment type="caution">
    <text evidence="15">The sequence shown here is derived from an EMBL/GenBank/DDBJ whole genome shotgun (WGS) entry which is preliminary data.</text>
</comment>
<feature type="binding site" evidence="12">
    <location>
        <position position="464"/>
    </location>
    <ligand>
        <name>Zn(2+)</name>
        <dbReference type="ChEBI" id="CHEBI:29105"/>
        <label>2</label>
    </ligand>
</feature>
<evidence type="ECO:0000256" key="10">
    <source>
        <dbReference type="ARBA" id="ARBA00023235"/>
    </source>
</evidence>
<comment type="subunit">
    <text evidence="12">Component of the replication restart primosome.</text>
</comment>
<dbReference type="GO" id="GO:0006302">
    <property type="term" value="P:double-strand break repair"/>
    <property type="evidence" value="ECO:0007669"/>
    <property type="project" value="InterPro"/>
</dbReference>
<dbReference type="Gene3D" id="3.40.50.300">
    <property type="entry name" value="P-loop containing nucleotide triphosphate hydrolases"/>
    <property type="match status" value="2"/>
</dbReference>
<feature type="binding site" evidence="12">
    <location>
        <position position="450"/>
    </location>
    <ligand>
        <name>Zn(2+)</name>
        <dbReference type="ChEBI" id="CHEBI:29105"/>
        <label>2</label>
    </ligand>
</feature>
<dbReference type="EMBL" id="LZYZ01000003">
    <property type="protein sequence ID" value="OOM13650.1"/>
    <property type="molecule type" value="Genomic_DNA"/>
</dbReference>
<dbReference type="PROSITE" id="PS51192">
    <property type="entry name" value="HELICASE_ATP_BIND_1"/>
    <property type="match status" value="1"/>
</dbReference>
<dbReference type="SMART" id="SM00490">
    <property type="entry name" value="HELICc"/>
    <property type="match status" value="1"/>
</dbReference>
<dbReference type="GO" id="GO:0006269">
    <property type="term" value="P:DNA replication, synthesis of primer"/>
    <property type="evidence" value="ECO:0007669"/>
    <property type="project" value="UniProtKB-KW"/>
</dbReference>
<dbReference type="GO" id="GO:0043138">
    <property type="term" value="F:3'-5' DNA helicase activity"/>
    <property type="evidence" value="ECO:0007669"/>
    <property type="project" value="UniProtKB-EC"/>
</dbReference>
<dbReference type="Pfam" id="PF18074">
    <property type="entry name" value="PriA_C"/>
    <property type="match status" value="1"/>
</dbReference>
<evidence type="ECO:0000256" key="4">
    <source>
        <dbReference type="ARBA" id="ARBA00022741"/>
    </source>
</evidence>
<keyword evidence="8 12" id="KW-0067">ATP-binding</keyword>
<dbReference type="SMART" id="SM00487">
    <property type="entry name" value="DEXDc"/>
    <property type="match status" value="1"/>
</dbReference>
<dbReference type="InterPro" id="IPR014001">
    <property type="entry name" value="Helicase_ATP-bd"/>
</dbReference>
<evidence type="ECO:0000256" key="8">
    <source>
        <dbReference type="ARBA" id="ARBA00022840"/>
    </source>
</evidence>
<comment type="catalytic activity">
    <reaction evidence="11 12">
        <text>ATP + H2O = ADP + phosphate + H(+)</text>
        <dbReference type="Rhea" id="RHEA:13065"/>
        <dbReference type="ChEBI" id="CHEBI:15377"/>
        <dbReference type="ChEBI" id="CHEBI:15378"/>
        <dbReference type="ChEBI" id="CHEBI:30616"/>
        <dbReference type="ChEBI" id="CHEBI:43474"/>
        <dbReference type="ChEBI" id="CHEBI:456216"/>
        <dbReference type="EC" id="5.6.2.4"/>
    </reaction>
</comment>
<evidence type="ECO:0000256" key="2">
    <source>
        <dbReference type="ARBA" id="ARBA00022705"/>
    </source>
</evidence>